<feature type="domain" description="Plastocyanin-like" evidence="6">
    <location>
        <begin position="68"/>
        <end position="175"/>
    </location>
</feature>
<organism evidence="7 8">
    <name type="scientific">Microbacterium ulmi</name>
    <dbReference type="NCBI Taxonomy" id="179095"/>
    <lineage>
        <taxon>Bacteria</taxon>
        <taxon>Bacillati</taxon>
        <taxon>Actinomycetota</taxon>
        <taxon>Actinomycetes</taxon>
        <taxon>Micrococcales</taxon>
        <taxon>Microbacteriaceae</taxon>
        <taxon>Microbacterium</taxon>
    </lineage>
</organism>
<dbReference type="InterPro" id="IPR011707">
    <property type="entry name" value="Cu-oxidase-like_N"/>
</dbReference>
<dbReference type="GO" id="GO:0016491">
    <property type="term" value="F:oxidoreductase activity"/>
    <property type="evidence" value="ECO:0007669"/>
    <property type="project" value="UniProtKB-KW"/>
</dbReference>
<gene>
    <name evidence="7" type="ORF">HLA99_15965</name>
</gene>
<reference evidence="7 8" key="1">
    <citation type="submission" date="2020-05" db="EMBL/GenBank/DDBJ databases">
        <title>MicrobeNet Type strains.</title>
        <authorList>
            <person name="Nicholson A.C."/>
        </authorList>
    </citation>
    <scope>NUCLEOTIDE SEQUENCE [LARGE SCALE GENOMIC DNA]</scope>
    <source>
        <strain evidence="7 8">JCM 14282</strain>
    </source>
</reference>
<evidence type="ECO:0000313" key="7">
    <source>
        <dbReference type="EMBL" id="NNH05342.1"/>
    </source>
</evidence>
<dbReference type="PANTHER" id="PTHR11709">
    <property type="entry name" value="MULTI-COPPER OXIDASE"/>
    <property type="match status" value="1"/>
</dbReference>
<keyword evidence="3" id="KW-0186">Copper</keyword>
<evidence type="ECO:0000256" key="1">
    <source>
        <dbReference type="ARBA" id="ARBA00022723"/>
    </source>
</evidence>
<sequence length="480" mass="50216">FVNSFGAGALQAGGFGPAAAHGHGAEPGTSPPTGDRPVTDLTAAPHATAAAGETVQVVLSAQRQRLTLPSGKTVAAWTFGALGGPAIVARVGDTLSVRVTNVDIDSGATVHWHGYPVANAFDGVAGVTQDAVRPGGQYLADIPMSQPGTYWYHTHQRSSDGVVRGLYGTLVVQPETGPTEDVDLTLPVHTFSGSVVLGTSDVLEERVVEAGRSVRLRLVNTDQTPHTFAVRGAPFRIAALDGMDVASRSLRDRSVVVAAGGRVDVVLVMPDAAVRVGVASARKAGIALLPRAGADVPALSIPATAFDPLSDLGPALADSAPRSAADAAIDAALHGDGFDVERTLILDRLPRIVQGAPNYAYTVDGRVYPHIEPTIVDAGDVVRLRFVNRSSETHPMHPHGHAVRVLSVDGRMPEQPLWLDTFDVGPGEVWEVALYADNPGIWMDHCHNLEHAALGMVTHLAYRGVSSPFEHGGPAGNQPE</sequence>
<dbReference type="CDD" id="cd04202">
    <property type="entry name" value="CuRO_D2_2dMcoN_like"/>
    <property type="match status" value="1"/>
</dbReference>
<dbReference type="Proteomes" id="UP000543598">
    <property type="component" value="Unassembled WGS sequence"/>
</dbReference>
<feature type="region of interest" description="Disordered" evidence="4">
    <location>
        <begin position="17"/>
        <end position="39"/>
    </location>
</feature>
<evidence type="ECO:0000256" key="2">
    <source>
        <dbReference type="ARBA" id="ARBA00023002"/>
    </source>
</evidence>
<dbReference type="EMBL" id="JABEMB010000043">
    <property type="protein sequence ID" value="NNH05342.1"/>
    <property type="molecule type" value="Genomic_DNA"/>
</dbReference>
<dbReference type="InterPro" id="IPR045087">
    <property type="entry name" value="Cu-oxidase_fam"/>
</dbReference>
<feature type="compositionally biased region" description="Low complexity" evidence="4">
    <location>
        <begin position="17"/>
        <end position="28"/>
    </location>
</feature>
<dbReference type="PROSITE" id="PS00080">
    <property type="entry name" value="MULTICOPPER_OXIDASE2"/>
    <property type="match status" value="1"/>
</dbReference>
<evidence type="ECO:0000259" key="6">
    <source>
        <dbReference type="Pfam" id="PF07732"/>
    </source>
</evidence>
<proteinExistence type="predicted"/>
<dbReference type="Pfam" id="PF07731">
    <property type="entry name" value="Cu-oxidase_2"/>
    <property type="match status" value="1"/>
</dbReference>
<accession>A0A7Y2M362</accession>
<comment type="caution">
    <text evidence="7">The sequence shown here is derived from an EMBL/GenBank/DDBJ whole genome shotgun (WGS) entry which is preliminary data.</text>
</comment>
<protein>
    <submittedName>
        <fullName evidence="7">Multicopper oxidase family protein</fullName>
    </submittedName>
</protein>
<evidence type="ECO:0000313" key="8">
    <source>
        <dbReference type="Proteomes" id="UP000543598"/>
    </source>
</evidence>
<dbReference type="Pfam" id="PF07732">
    <property type="entry name" value="Cu-oxidase_3"/>
    <property type="match status" value="1"/>
</dbReference>
<dbReference type="Gene3D" id="2.60.40.420">
    <property type="entry name" value="Cupredoxins - blue copper proteins"/>
    <property type="match status" value="3"/>
</dbReference>
<evidence type="ECO:0000256" key="4">
    <source>
        <dbReference type="SAM" id="MobiDB-lite"/>
    </source>
</evidence>
<evidence type="ECO:0000256" key="3">
    <source>
        <dbReference type="ARBA" id="ARBA00023008"/>
    </source>
</evidence>
<evidence type="ECO:0000259" key="5">
    <source>
        <dbReference type="Pfam" id="PF07731"/>
    </source>
</evidence>
<dbReference type="SUPFAM" id="SSF49503">
    <property type="entry name" value="Cupredoxins"/>
    <property type="match status" value="3"/>
</dbReference>
<keyword evidence="2" id="KW-0560">Oxidoreductase</keyword>
<feature type="non-terminal residue" evidence="7">
    <location>
        <position position="1"/>
    </location>
</feature>
<dbReference type="GO" id="GO:0005507">
    <property type="term" value="F:copper ion binding"/>
    <property type="evidence" value="ECO:0007669"/>
    <property type="project" value="InterPro"/>
</dbReference>
<keyword evidence="8" id="KW-1185">Reference proteome</keyword>
<feature type="domain" description="Plastocyanin-like" evidence="5">
    <location>
        <begin position="364"/>
        <end position="461"/>
    </location>
</feature>
<dbReference type="AlphaFoldDB" id="A0A7Y2M362"/>
<keyword evidence="1" id="KW-0479">Metal-binding</keyword>
<dbReference type="InterPro" id="IPR008972">
    <property type="entry name" value="Cupredoxin"/>
</dbReference>
<name>A0A7Y2M362_9MICO</name>
<dbReference type="PANTHER" id="PTHR11709:SF394">
    <property type="entry name" value="FI03373P-RELATED"/>
    <property type="match status" value="1"/>
</dbReference>
<dbReference type="RefSeq" id="WP_170283298.1">
    <property type="nucleotide sequence ID" value="NZ_JABEMB010000043.1"/>
</dbReference>
<dbReference type="InterPro" id="IPR002355">
    <property type="entry name" value="Cu_oxidase_Cu_BS"/>
</dbReference>
<dbReference type="InterPro" id="IPR011706">
    <property type="entry name" value="Cu-oxidase_C"/>
</dbReference>